<evidence type="ECO:0000313" key="4">
    <source>
        <dbReference type="MGI" id="MGI:2384806"/>
    </source>
</evidence>
<feature type="region of interest" description="Disordered" evidence="1">
    <location>
        <begin position="1"/>
        <end position="29"/>
    </location>
</feature>
<reference evidence="3" key="2">
    <citation type="journal article" date="2000" name="Genome Res.">
        <title>Normalization and subtraction of cap-trapper-selected cDNAs to prepare full-length cDNA libraries for rapid discovery of new genes.</title>
        <authorList>
            <person name="Carninci P."/>
            <person name="Shibata Y."/>
            <person name="Hayatsu N."/>
            <person name="Sugahara Y."/>
            <person name="Shibata K."/>
            <person name="Itoh M."/>
            <person name="Konno H."/>
            <person name="Okazaki Y."/>
            <person name="Muramatsu M."/>
            <person name="Hayashizaki Y."/>
        </authorList>
    </citation>
    <scope>NUCLEOTIDE SEQUENCE</scope>
    <source>
        <strain evidence="3">NOD</strain>
    </source>
</reference>
<feature type="compositionally biased region" description="Pro residues" evidence="1">
    <location>
        <begin position="19"/>
        <end position="29"/>
    </location>
</feature>
<accession>Q3TCT1</accession>
<feature type="signal peptide" evidence="2">
    <location>
        <begin position="1"/>
        <end position="45"/>
    </location>
</feature>
<proteinExistence type="evidence at transcript level"/>
<evidence type="ECO:0000256" key="2">
    <source>
        <dbReference type="SAM" id="SignalP"/>
    </source>
</evidence>
<gene>
    <name evidence="4" type="primary">Metrnl</name>
</gene>
<evidence type="ECO:0000256" key="1">
    <source>
        <dbReference type="SAM" id="MobiDB-lite"/>
    </source>
</evidence>
<reference evidence="3" key="8">
    <citation type="journal article" date="2005" name="Science">
        <title>Antisense Transcription in the Mammalian Transcriptome.</title>
        <authorList>
            <consortium name="RIKEN Genome Exploration Research Group and Genome Science Group (Genome Network Project Core Group) and the FANTOM Consortium"/>
        </authorList>
    </citation>
    <scope>NUCLEOTIDE SEQUENCE</scope>
    <source>
        <strain evidence="3">NOD</strain>
    </source>
</reference>
<reference evidence="3" key="4">
    <citation type="journal article" date="2001" name="Nature">
        <title>Functional annotation of a full-length mouse cDNA collection.</title>
        <authorList>
            <consortium name="The RIKEN Genome Exploration Research Group Phase II Team and the FANTOM Consortium"/>
        </authorList>
    </citation>
    <scope>NUCLEOTIDE SEQUENCE</scope>
    <source>
        <strain evidence="3">NOD</strain>
    </source>
</reference>
<reference evidence="3" key="1">
    <citation type="journal article" date="1999" name="Methods Enzymol.">
        <title>High-efficiency full-length cDNA cloning.</title>
        <authorList>
            <person name="Carninci P."/>
            <person name="Hayashizaki Y."/>
        </authorList>
    </citation>
    <scope>NUCLEOTIDE SEQUENCE</scope>
    <source>
        <strain evidence="3">NOD</strain>
    </source>
</reference>
<evidence type="ECO:0000313" key="3">
    <source>
        <dbReference type="EMBL" id="BAE41874.1"/>
    </source>
</evidence>
<protein>
    <submittedName>
        <fullName evidence="3">Uncharacterized protein</fullName>
    </submittedName>
</protein>
<sequence>MRGAVWAARRRAGQQWPRSPGPGPGPPPPPPLLLLLLLLLGGASAQYSSDLCSWKGSPLSALQ</sequence>
<reference evidence="3" key="3">
    <citation type="journal article" date="2000" name="Genome Res.">
        <title>RIKEN integrated sequence analysis (RISA) system--384-format sequencing pipeline with 384 multicapillary sequencer.</title>
        <authorList>
            <person name="Shibata K."/>
            <person name="Itoh M."/>
            <person name="Aizawa K."/>
            <person name="Nagaoka S."/>
            <person name="Sasaki N."/>
            <person name="Carninci P."/>
            <person name="Konno H."/>
            <person name="Akiyama J."/>
            <person name="Nishi K."/>
            <person name="Kitsunai T."/>
            <person name="Tashiro H."/>
            <person name="Itoh M."/>
            <person name="Sumi N."/>
            <person name="Ishii Y."/>
            <person name="Nakamura S."/>
            <person name="Hazama M."/>
            <person name="Nishine T."/>
            <person name="Harada A."/>
            <person name="Yamamoto R."/>
            <person name="Matsumoto H."/>
            <person name="Sakaguchi S."/>
            <person name="Ikegami T."/>
            <person name="Kashiwagi K."/>
            <person name="Fujiwake S."/>
            <person name="Inoue K."/>
            <person name="Togawa Y."/>
            <person name="Izawa M."/>
            <person name="Ohara E."/>
            <person name="Watahiki M."/>
            <person name="Yoneda Y."/>
            <person name="Ishikawa T."/>
            <person name="Ozawa K."/>
            <person name="Tanaka T."/>
            <person name="Matsuura S."/>
            <person name="Kawai J."/>
            <person name="Okazaki Y."/>
            <person name="Muramatsu M."/>
            <person name="Inoue Y."/>
            <person name="Kira A."/>
            <person name="Hayashizaki Y."/>
        </authorList>
    </citation>
    <scope>NUCLEOTIDE SEQUENCE</scope>
    <source>
        <strain evidence="3">NOD</strain>
    </source>
</reference>
<organism evidence="3">
    <name type="scientific">Mus musculus</name>
    <name type="common">Mouse</name>
    <dbReference type="NCBI Taxonomy" id="10090"/>
    <lineage>
        <taxon>Eukaryota</taxon>
        <taxon>Metazoa</taxon>
        <taxon>Chordata</taxon>
        <taxon>Craniata</taxon>
        <taxon>Vertebrata</taxon>
        <taxon>Euteleostomi</taxon>
        <taxon>Mammalia</taxon>
        <taxon>Eutheria</taxon>
        <taxon>Euarchontoglires</taxon>
        <taxon>Glires</taxon>
        <taxon>Rodentia</taxon>
        <taxon>Myomorpha</taxon>
        <taxon>Muroidea</taxon>
        <taxon>Muridae</taxon>
        <taxon>Murinae</taxon>
        <taxon>Mus</taxon>
        <taxon>Mus</taxon>
    </lineage>
</organism>
<dbReference type="EMBL" id="AK170549">
    <property type="protein sequence ID" value="BAE41874.1"/>
    <property type="molecule type" value="mRNA"/>
</dbReference>
<dbReference type="AlphaFoldDB" id="Q3TCT1"/>
<reference evidence="3" key="6">
    <citation type="submission" date="2004-04" db="EMBL/GenBank/DDBJ databases">
        <authorList>
            <person name="Arakawa T."/>
            <person name="Carninci P."/>
            <person name="Fukuda S."/>
            <person name="Hashizume W."/>
            <person name="Hayashida K."/>
            <person name="Hori F."/>
            <person name="Iida J."/>
            <person name="Imamura K."/>
            <person name="Imotani K."/>
            <person name="Itoh M."/>
            <person name="Kanagawa S."/>
            <person name="Kawai J."/>
            <person name="Kojima M."/>
            <person name="Konno H."/>
            <person name="Murata M."/>
            <person name="Nakamura M."/>
            <person name="Ninomiya N."/>
            <person name="Nishiyori H."/>
            <person name="Nomura K."/>
            <person name="Ohno M."/>
            <person name="Sakazume N."/>
            <person name="Sano H."/>
            <person name="Sasaki D."/>
            <person name="Shibata K."/>
            <person name="Shiraki T."/>
            <person name="Tagami M."/>
            <person name="Tagami Y."/>
            <person name="Waki K."/>
            <person name="Watahiki A."/>
            <person name="Muramatsu M."/>
            <person name="Hayashizaki Y."/>
        </authorList>
    </citation>
    <scope>NUCLEOTIDE SEQUENCE</scope>
    <source>
        <strain evidence="3">NOD</strain>
    </source>
</reference>
<dbReference type="AGR" id="MGI:2384806"/>
<keyword evidence="2" id="KW-0732">Signal</keyword>
<reference evidence="3" key="5">
    <citation type="journal article" date="2002" name="Nature">
        <title>Analysis of the mouse transcriptome based on functional annotation of 60,770 full-length cDNAs.</title>
        <authorList>
            <consortium name="The FANTOM Consortium and the RIKEN Genome Exploration Research Group Phase I and II Team"/>
        </authorList>
    </citation>
    <scope>NUCLEOTIDE SEQUENCE</scope>
    <source>
        <strain evidence="3">NOD</strain>
    </source>
</reference>
<feature type="chain" id="PRO_5004229412" evidence="2">
    <location>
        <begin position="46"/>
        <end position="63"/>
    </location>
</feature>
<name>Q3TCT1_MOUSE</name>
<dbReference type="MGI" id="MGI:2384806">
    <property type="gene designation" value="Metrnl"/>
</dbReference>
<reference evidence="3" key="7">
    <citation type="journal article" date="2005" name="Science">
        <title>The Transcriptional Landscape of the Mammalian Genome.</title>
        <authorList>
            <consortium name="The FANTOM Consortium"/>
            <consortium name="Riken Genome Exploration Research Group and Genome Science Group (Genome Network Project Core Group)"/>
        </authorList>
    </citation>
    <scope>NUCLEOTIDE SEQUENCE</scope>
    <source>
        <strain evidence="3">NOD</strain>
    </source>
</reference>